<dbReference type="EMBL" id="JAAVJL010000001">
    <property type="protein sequence ID" value="NMF57098.1"/>
    <property type="molecule type" value="Genomic_DNA"/>
</dbReference>
<dbReference type="EMBL" id="JAAVJL010000001">
    <property type="protein sequence ID" value="NMF57888.1"/>
    <property type="molecule type" value="Genomic_DNA"/>
</dbReference>
<reference evidence="1 3" key="1">
    <citation type="submission" date="2020-03" db="EMBL/GenBank/DDBJ databases">
        <title>Draft Genome Sequence of 2-Methylisoborneol Producing Pseudanabaena yagii Strain GIHE-NHR1 Isolated from North Han River in South Korea.</title>
        <authorList>
            <person name="Jeong J."/>
        </authorList>
    </citation>
    <scope>NUCLEOTIDE SEQUENCE [LARGE SCALE GENOMIC DNA]</scope>
    <source>
        <strain evidence="1 3">GIHE-NHR1</strain>
    </source>
</reference>
<accession>A0ABX1LLU2</accession>
<organism evidence="1 3">
    <name type="scientific">Pseudanabaena yagii GIHE-NHR1</name>
    <dbReference type="NCBI Taxonomy" id="2722753"/>
    <lineage>
        <taxon>Bacteria</taxon>
        <taxon>Bacillati</taxon>
        <taxon>Cyanobacteriota</taxon>
        <taxon>Cyanophyceae</taxon>
        <taxon>Pseudanabaenales</taxon>
        <taxon>Pseudanabaenaceae</taxon>
        <taxon>Pseudanabaena</taxon>
        <taxon>Pseudanabaena yagii</taxon>
    </lineage>
</organism>
<evidence type="ECO:0000313" key="3">
    <source>
        <dbReference type="Proteomes" id="UP000738376"/>
    </source>
</evidence>
<name>A0ABX1LLU2_9CYAN</name>
<evidence type="ECO:0000313" key="2">
    <source>
        <dbReference type="EMBL" id="NMF57888.1"/>
    </source>
</evidence>
<evidence type="ECO:0008006" key="4">
    <source>
        <dbReference type="Google" id="ProtNLM"/>
    </source>
</evidence>
<dbReference type="RefSeq" id="WP_169362172.1">
    <property type="nucleotide sequence ID" value="NZ_JAAVJL010000001.1"/>
</dbReference>
<gene>
    <name evidence="1" type="ORF">HC246_03475</name>
    <name evidence="2" type="ORF">HC246_07605</name>
</gene>
<evidence type="ECO:0000313" key="1">
    <source>
        <dbReference type="EMBL" id="NMF57098.1"/>
    </source>
</evidence>
<proteinExistence type="predicted"/>
<comment type="caution">
    <text evidence="1">The sequence shown here is derived from an EMBL/GenBank/DDBJ whole genome shotgun (WGS) entry which is preliminary data.</text>
</comment>
<sequence>MSAKRKVEQPTNTILANVSTTKIIQQAKEIFKKDATRKELIYWGIFLHRNSSEKQILDRVQKNSVQSPATFREKK</sequence>
<dbReference type="Proteomes" id="UP000738376">
    <property type="component" value="Unassembled WGS sequence"/>
</dbReference>
<protein>
    <recommendedName>
        <fullName evidence="4">Transposase</fullName>
    </recommendedName>
</protein>
<keyword evidence="3" id="KW-1185">Reference proteome</keyword>